<dbReference type="GO" id="GO:0072330">
    <property type="term" value="P:monocarboxylic acid biosynthetic process"/>
    <property type="evidence" value="ECO:0007669"/>
    <property type="project" value="UniProtKB-ARBA"/>
</dbReference>
<dbReference type="PANTHER" id="PTHR43056:SF10">
    <property type="entry name" value="COCE_NOND FAMILY, PUTATIVE (AFU_ORTHOLOGUE AFUA_7G00600)-RELATED"/>
    <property type="match status" value="1"/>
</dbReference>
<keyword evidence="1" id="KW-0378">Hydrolase</keyword>
<dbReference type="AlphaFoldDB" id="A0A9W9WNJ2"/>
<evidence type="ECO:0000313" key="3">
    <source>
        <dbReference type="EMBL" id="KAJ5470433.1"/>
    </source>
</evidence>
<dbReference type="Gene3D" id="2.60.120.260">
    <property type="entry name" value="Galactose-binding domain-like"/>
    <property type="match status" value="1"/>
</dbReference>
<feature type="domain" description="Xaa-Pro dipeptidyl-peptidase C-terminal" evidence="2">
    <location>
        <begin position="453"/>
        <end position="683"/>
    </location>
</feature>
<dbReference type="InterPro" id="IPR008979">
    <property type="entry name" value="Galactose-bd-like_sf"/>
</dbReference>
<accession>A0A9W9WNJ2</accession>
<dbReference type="InterPro" id="IPR050585">
    <property type="entry name" value="Xaa-Pro_dipeptidyl-ppase/CocE"/>
</dbReference>
<evidence type="ECO:0000313" key="4">
    <source>
        <dbReference type="Proteomes" id="UP001147760"/>
    </source>
</evidence>
<dbReference type="Pfam" id="PF02129">
    <property type="entry name" value="Peptidase_S15"/>
    <property type="match status" value="1"/>
</dbReference>
<dbReference type="InterPro" id="IPR013736">
    <property type="entry name" value="Xaa-Pro_dipept_C"/>
</dbReference>
<gene>
    <name evidence="3" type="ORF">N7530_007790</name>
</gene>
<reference evidence="3" key="2">
    <citation type="journal article" date="2023" name="IMA Fungus">
        <title>Comparative genomic study of the Penicillium genus elucidates a diverse pangenome and 15 lateral gene transfer events.</title>
        <authorList>
            <person name="Petersen C."/>
            <person name="Sorensen T."/>
            <person name="Nielsen M.R."/>
            <person name="Sondergaard T.E."/>
            <person name="Sorensen J.L."/>
            <person name="Fitzpatrick D.A."/>
            <person name="Frisvad J.C."/>
            <person name="Nielsen K.L."/>
        </authorList>
    </citation>
    <scope>NUCLEOTIDE SEQUENCE</scope>
    <source>
        <strain evidence="3">IBT 17660</strain>
    </source>
</reference>
<dbReference type="GO" id="GO:0008239">
    <property type="term" value="F:dipeptidyl-peptidase activity"/>
    <property type="evidence" value="ECO:0007669"/>
    <property type="project" value="InterPro"/>
</dbReference>
<dbReference type="NCBIfam" id="TIGR00976">
    <property type="entry name" value="CocE_NonD"/>
    <property type="match status" value="1"/>
</dbReference>
<dbReference type="Gene3D" id="1.10.3020.20">
    <property type="match status" value="1"/>
</dbReference>
<evidence type="ECO:0000256" key="1">
    <source>
        <dbReference type="ARBA" id="ARBA00022801"/>
    </source>
</evidence>
<name>A0A9W9WNJ2_9EURO</name>
<dbReference type="SUPFAM" id="SSF53474">
    <property type="entry name" value="alpha/beta-Hydrolases"/>
    <property type="match status" value="1"/>
</dbReference>
<dbReference type="Pfam" id="PF08530">
    <property type="entry name" value="PepX_C"/>
    <property type="match status" value="1"/>
</dbReference>
<proteinExistence type="predicted"/>
<organism evidence="3 4">
    <name type="scientific">Penicillium desertorum</name>
    <dbReference type="NCBI Taxonomy" id="1303715"/>
    <lineage>
        <taxon>Eukaryota</taxon>
        <taxon>Fungi</taxon>
        <taxon>Dikarya</taxon>
        <taxon>Ascomycota</taxon>
        <taxon>Pezizomycotina</taxon>
        <taxon>Eurotiomycetes</taxon>
        <taxon>Eurotiomycetidae</taxon>
        <taxon>Eurotiales</taxon>
        <taxon>Aspergillaceae</taxon>
        <taxon>Penicillium</taxon>
    </lineage>
</organism>
<sequence length="703" mass="78363">MSTKVLVGHFNDGPFIGLNYRTTSQKGVTDNDGKFLYMEGEYVTFSIDKLTIGVAKAASALTLASLHNSANDVAVDVLLPETINRARFVLSLGREADLRNGVVIDETVKNVINPRAHEITFTTSVDAFEQSPSVRTVFEQLGRRFRGAAEARNHTRRGILGIRAIRDVQVPLRDRTYLVADIFRPVNKGVYPVLLRLSIYGRAFTIGSIHTETDYNASEEREAAWYEKDRSPIHPYMRYSESCVSANSSDWVPRGYVVIRVDGRGVGKSPGKLDPFSRQEAEDYYDAIQWAAQQPWSNGMVGLYGASYNATIQWNVAALQPPALKAIAPLATDADAYRDLAYQGGILLENYRRWWFEDTVGPAKNPESAAVDFVGGLRSHPWDDTYYHGKALMSAEYARINVPFITSVSQTSWIHSRAGFESFAQIPSKSKKLLIWDASYTSYMYQDSKCDLEEFFDEHLKGQKPKKEPPPVRLIIRTGDGGFEWRDSDSWPLKGTEYRKFFLDASGEDHGGRLSDIPPRDKGVAIYSADVGGPVEDVALAVFNLEPLRENIELAGHFRASLWVSSSSTDADVFVAVRVFDGEREVQYRTREPGSAAPLTWGVLKASHRALDPELSTAERPWHTHRQKDALPLTPGEIVPIEVELMPATAPFLLDTDFASRSLQLREEEESLGLNGHMTNPITKVLSIVSLQVMSMSAPSPSL</sequence>
<evidence type="ECO:0000259" key="2">
    <source>
        <dbReference type="SMART" id="SM00939"/>
    </source>
</evidence>
<dbReference type="OrthoDB" id="416441at2759"/>
<dbReference type="SUPFAM" id="SSF49785">
    <property type="entry name" value="Galactose-binding domain-like"/>
    <property type="match status" value="1"/>
</dbReference>
<comment type="caution">
    <text evidence="3">The sequence shown here is derived from an EMBL/GenBank/DDBJ whole genome shotgun (WGS) entry which is preliminary data.</text>
</comment>
<dbReference type="PANTHER" id="PTHR43056">
    <property type="entry name" value="PEPTIDASE S9 PROLYL OLIGOPEPTIDASE"/>
    <property type="match status" value="1"/>
</dbReference>
<dbReference type="EMBL" id="JAPWDO010000005">
    <property type="protein sequence ID" value="KAJ5470433.1"/>
    <property type="molecule type" value="Genomic_DNA"/>
</dbReference>
<keyword evidence="4" id="KW-1185">Reference proteome</keyword>
<dbReference type="GO" id="GO:0017000">
    <property type="term" value="P:antibiotic biosynthetic process"/>
    <property type="evidence" value="ECO:0007669"/>
    <property type="project" value="UniProtKB-ARBA"/>
</dbReference>
<dbReference type="Gene3D" id="3.40.50.1820">
    <property type="entry name" value="alpha/beta hydrolase"/>
    <property type="match status" value="1"/>
</dbReference>
<reference evidence="3" key="1">
    <citation type="submission" date="2022-12" db="EMBL/GenBank/DDBJ databases">
        <authorList>
            <person name="Petersen C."/>
        </authorList>
    </citation>
    <scope>NUCLEOTIDE SEQUENCE</scope>
    <source>
        <strain evidence="3">IBT 17660</strain>
    </source>
</reference>
<dbReference type="SMART" id="SM00939">
    <property type="entry name" value="PepX_C"/>
    <property type="match status" value="1"/>
</dbReference>
<dbReference type="Proteomes" id="UP001147760">
    <property type="component" value="Unassembled WGS sequence"/>
</dbReference>
<dbReference type="InterPro" id="IPR005674">
    <property type="entry name" value="CocE/Ser_esterase"/>
</dbReference>
<dbReference type="InterPro" id="IPR000383">
    <property type="entry name" value="Xaa-Pro-like_dom"/>
</dbReference>
<dbReference type="InterPro" id="IPR029058">
    <property type="entry name" value="AB_hydrolase_fold"/>
</dbReference>
<protein>
    <recommendedName>
        <fullName evidence="2">Xaa-Pro dipeptidyl-peptidase C-terminal domain-containing protein</fullName>
    </recommendedName>
</protein>